<dbReference type="InterPro" id="IPR013320">
    <property type="entry name" value="ConA-like_dom_sf"/>
</dbReference>
<evidence type="ECO:0000256" key="7">
    <source>
        <dbReference type="SAM" id="Phobius"/>
    </source>
</evidence>
<evidence type="ECO:0000259" key="9">
    <source>
        <dbReference type="PROSITE" id="PS50261"/>
    </source>
</evidence>
<keyword evidence="11" id="KW-1185">Reference proteome</keyword>
<dbReference type="PROSITE" id="PS50261">
    <property type="entry name" value="G_PROTEIN_RECEP_F2_4"/>
    <property type="match status" value="1"/>
</dbReference>
<dbReference type="PRINTS" id="PR00249">
    <property type="entry name" value="GPCRSECRETIN"/>
</dbReference>
<reference evidence="10" key="3">
    <citation type="submission" date="2025-09" db="UniProtKB">
        <authorList>
            <consortium name="Ensembl"/>
        </authorList>
    </citation>
    <scope>IDENTIFICATION</scope>
</reference>
<feature type="transmembrane region" description="Helical" evidence="7">
    <location>
        <begin position="625"/>
        <end position="644"/>
    </location>
</feature>
<feature type="transmembrane region" description="Helical" evidence="7">
    <location>
        <begin position="586"/>
        <end position="604"/>
    </location>
</feature>
<evidence type="ECO:0000256" key="1">
    <source>
        <dbReference type="ARBA" id="ARBA00004141"/>
    </source>
</evidence>
<proteinExistence type="predicted"/>
<dbReference type="GO" id="GO:0005886">
    <property type="term" value="C:plasma membrane"/>
    <property type="evidence" value="ECO:0007669"/>
    <property type="project" value="TreeGrafter"/>
</dbReference>
<feature type="domain" description="G-protein coupled receptors family 2 profile 2" evidence="9">
    <location>
        <begin position="518"/>
        <end position="762"/>
    </location>
</feature>
<reference evidence="10" key="2">
    <citation type="submission" date="2025-08" db="UniProtKB">
        <authorList>
            <consortium name="Ensembl"/>
        </authorList>
    </citation>
    <scope>IDENTIFICATION</scope>
</reference>
<dbReference type="InterPro" id="IPR057244">
    <property type="entry name" value="GAIN_B"/>
</dbReference>
<dbReference type="PROSITE" id="PS50221">
    <property type="entry name" value="GAIN_B"/>
    <property type="match status" value="1"/>
</dbReference>
<keyword evidence="4 7" id="KW-1133">Transmembrane helix</keyword>
<dbReference type="SUPFAM" id="SSF81321">
    <property type="entry name" value="Family A G protein-coupled receptor-like"/>
    <property type="match status" value="1"/>
</dbReference>
<dbReference type="InterPro" id="IPR017981">
    <property type="entry name" value="GPCR_2-like_7TM"/>
</dbReference>
<feature type="transmembrane region" description="Helical" evidence="7">
    <location>
        <begin position="664"/>
        <end position="690"/>
    </location>
</feature>
<feature type="transmembrane region" description="Helical" evidence="7">
    <location>
        <begin position="738"/>
        <end position="761"/>
    </location>
</feature>
<evidence type="ECO:0008006" key="12">
    <source>
        <dbReference type="Google" id="ProtNLM"/>
    </source>
</evidence>
<keyword evidence="6" id="KW-1015">Disulfide bond</keyword>
<dbReference type="GO" id="GO:0004930">
    <property type="term" value="F:G protein-coupled receptor activity"/>
    <property type="evidence" value="ECO:0007669"/>
    <property type="project" value="InterPro"/>
</dbReference>
<protein>
    <recommendedName>
        <fullName evidence="12">Adhesion G protein-coupled receptor D1</fullName>
    </recommendedName>
</protein>
<reference evidence="10 11" key="1">
    <citation type="submission" date="2022-01" db="EMBL/GenBank/DDBJ databases">
        <title>A chromosome-scale genome assembly of the false clownfish, Amphiprion ocellaris.</title>
        <authorList>
            <person name="Ryu T."/>
        </authorList>
    </citation>
    <scope>NUCLEOTIDE SEQUENCE [LARGE SCALE GENOMIC DNA]</scope>
</reference>
<evidence type="ECO:0000259" key="8">
    <source>
        <dbReference type="PROSITE" id="PS50221"/>
    </source>
</evidence>
<evidence type="ECO:0000313" key="10">
    <source>
        <dbReference type="Ensembl" id="ENSAOCP00000075659.1"/>
    </source>
</evidence>
<feature type="transmembrane region" description="Helical" evidence="7">
    <location>
        <begin position="711"/>
        <end position="732"/>
    </location>
</feature>
<keyword evidence="5 7" id="KW-0472">Membrane</keyword>
<dbReference type="SMART" id="SM00303">
    <property type="entry name" value="GPS"/>
    <property type="match status" value="1"/>
</dbReference>
<dbReference type="CDD" id="cd15256">
    <property type="entry name" value="7tmB2_GPR133"/>
    <property type="match status" value="1"/>
</dbReference>
<dbReference type="FunFam" id="2.60.120.200:FF:000314">
    <property type="entry name" value="Adhesion G-protein coupled receptor D1"/>
    <property type="match status" value="1"/>
</dbReference>
<dbReference type="Pfam" id="PF00002">
    <property type="entry name" value="7tm_2"/>
    <property type="match status" value="1"/>
</dbReference>
<name>A0AAQ6AEH3_AMPOC</name>
<dbReference type="Pfam" id="PF01825">
    <property type="entry name" value="GPS"/>
    <property type="match status" value="1"/>
</dbReference>
<evidence type="ECO:0000313" key="11">
    <source>
        <dbReference type="Proteomes" id="UP001501940"/>
    </source>
</evidence>
<evidence type="ECO:0000256" key="3">
    <source>
        <dbReference type="ARBA" id="ARBA00022729"/>
    </source>
</evidence>
<dbReference type="Gene3D" id="2.60.120.200">
    <property type="match status" value="1"/>
</dbReference>
<feature type="domain" description="GAIN-B" evidence="8">
    <location>
        <begin position="334"/>
        <end position="509"/>
    </location>
</feature>
<dbReference type="InterPro" id="IPR000832">
    <property type="entry name" value="GPCR_2_secretin-like"/>
</dbReference>
<evidence type="ECO:0000256" key="2">
    <source>
        <dbReference type="ARBA" id="ARBA00022692"/>
    </source>
</evidence>
<evidence type="ECO:0000256" key="6">
    <source>
        <dbReference type="ARBA" id="ARBA00023157"/>
    </source>
</evidence>
<dbReference type="AlphaFoldDB" id="A0AAQ6AEH3"/>
<organism evidence="10 11">
    <name type="scientific">Amphiprion ocellaris</name>
    <name type="common">Clown anemonefish</name>
    <dbReference type="NCBI Taxonomy" id="80972"/>
    <lineage>
        <taxon>Eukaryota</taxon>
        <taxon>Metazoa</taxon>
        <taxon>Chordata</taxon>
        <taxon>Craniata</taxon>
        <taxon>Vertebrata</taxon>
        <taxon>Euteleostomi</taxon>
        <taxon>Actinopterygii</taxon>
        <taxon>Neopterygii</taxon>
        <taxon>Teleostei</taxon>
        <taxon>Neoteleostei</taxon>
        <taxon>Acanthomorphata</taxon>
        <taxon>Ovalentaria</taxon>
        <taxon>Pomacentridae</taxon>
        <taxon>Amphiprion</taxon>
    </lineage>
</organism>
<dbReference type="FunFam" id="1.20.1070.10:FF:000073">
    <property type="entry name" value="Adhesion G-protein coupled receptor D1"/>
    <property type="match status" value="1"/>
</dbReference>
<dbReference type="InterPro" id="IPR000203">
    <property type="entry name" value="GPS"/>
</dbReference>
<dbReference type="Gene3D" id="1.20.1070.10">
    <property type="entry name" value="Rhodopsin 7-helix transmembrane proteins"/>
    <property type="match status" value="1"/>
</dbReference>
<feature type="transmembrane region" description="Helical" evidence="7">
    <location>
        <begin position="556"/>
        <end position="574"/>
    </location>
</feature>
<dbReference type="GeneTree" id="ENSGT00940000159783"/>
<accession>A0AAQ6AEH3</accession>
<gene>
    <name evidence="10" type="primary">ADGRD1</name>
</gene>
<dbReference type="SUPFAM" id="SSF49899">
    <property type="entry name" value="Concanavalin A-like lectins/glucanases"/>
    <property type="match status" value="1"/>
</dbReference>
<evidence type="ECO:0000256" key="5">
    <source>
        <dbReference type="ARBA" id="ARBA00023136"/>
    </source>
</evidence>
<evidence type="ECO:0000256" key="4">
    <source>
        <dbReference type="ARBA" id="ARBA00022989"/>
    </source>
</evidence>
<dbReference type="Ensembl" id="ENSAOCT00000061147.1">
    <property type="protein sequence ID" value="ENSAOCP00000075659.1"/>
    <property type="gene ID" value="ENSAOCG00000024862.1"/>
</dbReference>
<comment type="subcellular location">
    <subcellularLocation>
        <location evidence="1">Membrane</location>
        <topology evidence="1">Multi-pass membrane protein</topology>
    </subcellularLocation>
</comment>
<dbReference type="Pfam" id="PF13385">
    <property type="entry name" value="Laminin_G_3"/>
    <property type="match status" value="1"/>
</dbReference>
<feature type="transmembrane region" description="Helical" evidence="7">
    <location>
        <begin position="521"/>
        <end position="544"/>
    </location>
</feature>
<dbReference type="GO" id="GO:0007166">
    <property type="term" value="P:cell surface receptor signaling pathway"/>
    <property type="evidence" value="ECO:0007669"/>
    <property type="project" value="InterPro"/>
</dbReference>
<dbReference type="InterPro" id="IPR046338">
    <property type="entry name" value="GAIN_dom_sf"/>
</dbReference>
<dbReference type="InterPro" id="IPR017983">
    <property type="entry name" value="GPCR_2_secretin-like_CS"/>
</dbReference>
<dbReference type="Proteomes" id="UP001501940">
    <property type="component" value="Chromosome 6"/>
</dbReference>
<dbReference type="PANTHER" id="PTHR12011:SF216">
    <property type="entry name" value="ADHESION G-PROTEIN COUPLED RECEPTOR D1"/>
    <property type="match status" value="1"/>
</dbReference>
<keyword evidence="2 7" id="KW-0812">Transmembrane</keyword>
<dbReference type="Gene3D" id="2.60.220.50">
    <property type="match status" value="1"/>
</dbReference>
<dbReference type="PROSITE" id="PS00650">
    <property type="entry name" value="G_PROTEIN_RECEP_F2_2"/>
    <property type="match status" value="1"/>
</dbReference>
<keyword evidence="3" id="KW-0732">Signal</keyword>
<dbReference type="PANTHER" id="PTHR12011">
    <property type="entry name" value="ADHESION G-PROTEIN COUPLED RECEPTOR"/>
    <property type="match status" value="1"/>
</dbReference>
<sequence length="826" mass="91684">MTSRFAIPTFSPTTQFASTELLFYLQFPDAGAETQRSLQVLATASHYWPLDAVDGIHELWDQIGNRPALRIHNHTVLPSSHNSSYVYTNDSAYTNISATVDIVEGMVNKGIFLNGDNGGTFLHFGSYQNSCISDPTLCGPEGITFSFFWKNHEAESRFAVASGGKVISNGFSVYTNPHGGYVEFYTRGNNHRWKADIRVPGPYWTHVLFTWTKKDGLKVYINGTFTAGDTAGRVSDNYGDPYPDLVIGTGNNRAYGHYVTGAFDEFVIWEKALSPTQISYYYSAAVGRTSHSIGKYFLGLIETVDRVMEHMVTNLEPSPNSLISLGGTSFVADYSLMKFPENFNLPHYRFPTEGKNYISVPGEAFTMQSQTTIVGLFYHNMHNYYKEISPVKTRINEAADFRDHKIQVASCLISLKVEPLPALSVNLSGAPLIKIVLTHVLVRIHQYTDQVLNQSNKVFLYCAFLDYSSKEGLWSNEGCVRSEGNMTYSVCLCNHLTNFAILMQVVPLKLTTGHRVALSTIGYVGCSISIFCLAITLVTFAVLSSVSTIRNQRYHIHANLSFAILVAEILLLISARFDPGTLPCKIMAVLLHFFFLSAFAWMLVEGLHLYSMVVKVFGSEGSKHFYYYGIGWGSPLVICVVSMTSALDSYGETDNCWLSLKNGAIWAFVAPALFVIVVNIGILISVTRIISRISGENYKVHGDANAVKLTAKAVAVLLPILGISWIFGVLAINTHSLPFLYIFAVFNSLQGFFVFLFHCLLNSEVRAAFKHKTKVWSLTSSSIRNINVKPFNSDIMNGNKEGVTPTKLNTWDKSTNSANRIDLSAV</sequence>
<dbReference type="GO" id="GO:0007189">
    <property type="term" value="P:adenylate cyclase-activating G protein-coupled receptor signaling pathway"/>
    <property type="evidence" value="ECO:0007669"/>
    <property type="project" value="TreeGrafter"/>
</dbReference>